<keyword evidence="5" id="KW-0732">Signal</keyword>
<dbReference type="InterPro" id="IPR029047">
    <property type="entry name" value="HSP70_peptide-bd_sf"/>
</dbReference>
<dbReference type="InterPro" id="IPR018181">
    <property type="entry name" value="Heat_shock_70_CS"/>
</dbReference>
<dbReference type="SUPFAM" id="SSF53067">
    <property type="entry name" value="Actin-like ATPase domain"/>
    <property type="match status" value="2"/>
</dbReference>
<reference evidence="7" key="1">
    <citation type="submission" date="2011-05" db="EMBL/GenBank/DDBJ databases">
        <title>The genome sequence of Vittaforma corneae strain ATCC 50505.</title>
        <authorList>
            <consortium name="The Broad Institute Genome Sequencing Platform"/>
            <person name="Cuomo C."/>
            <person name="Didier E."/>
            <person name="Bowers L."/>
            <person name="Young S.K."/>
            <person name="Zeng Q."/>
            <person name="Gargeya S."/>
            <person name="Fitzgerald M."/>
            <person name="Haas B."/>
            <person name="Abouelleil A."/>
            <person name="Alvarado L."/>
            <person name="Arachchi H.M."/>
            <person name="Berlin A."/>
            <person name="Chapman S.B."/>
            <person name="Gearin G."/>
            <person name="Goldberg J."/>
            <person name="Griggs A."/>
            <person name="Gujja S."/>
            <person name="Hansen M."/>
            <person name="Heiman D."/>
            <person name="Howarth C."/>
            <person name="Larimer J."/>
            <person name="Lui A."/>
            <person name="MacDonald P.J.P."/>
            <person name="McCowen C."/>
            <person name="Montmayeur A."/>
            <person name="Murphy C."/>
            <person name="Neiman D."/>
            <person name="Pearson M."/>
            <person name="Priest M."/>
            <person name="Roberts A."/>
            <person name="Saif S."/>
            <person name="Shea T."/>
            <person name="Sisk P."/>
            <person name="Stolte C."/>
            <person name="Sykes S."/>
            <person name="Wortman J."/>
            <person name="Nusbaum C."/>
            <person name="Birren B."/>
        </authorList>
    </citation>
    <scope>NUCLEOTIDE SEQUENCE [LARGE SCALE GENOMIC DNA]</scope>
    <source>
        <strain evidence="7">ATCC 50505</strain>
    </source>
</reference>
<feature type="region of interest" description="Disordered" evidence="4">
    <location>
        <begin position="678"/>
        <end position="697"/>
    </location>
</feature>
<dbReference type="RefSeq" id="XP_007604183.1">
    <property type="nucleotide sequence ID" value="XM_007604121.1"/>
</dbReference>
<dbReference type="PRINTS" id="PR00301">
    <property type="entry name" value="HEATSHOCK70"/>
</dbReference>
<feature type="chain" id="PRO_5003960177" description="Chaperone DnaK" evidence="5">
    <location>
        <begin position="27"/>
        <end position="697"/>
    </location>
</feature>
<evidence type="ECO:0000256" key="4">
    <source>
        <dbReference type="SAM" id="MobiDB-lite"/>
    </source>
</evidence>
<gene>
    <name evidence="6" type="ORF">VICG_00732</name>
</gene>
<proteinExistence type="inferred from homology"/>
<dbReference type="PANTHER" id="PTHR19375">
    <property type="entry name" value="HEAT SHOCK PROTEIN 70KDA"/>
    <property type="match status" value="1"/>
</dbReference>
<dbReference type="PROSITE" id="PS00329">
    <property type="entry name" value="HSP70_2"/>
    <property type="match status" value="1"/>
</dbReference>
<dbReference type="Gene3D" id="3.90.640.10">
    <property type="entry name" value="Actin, Chain A, domain 4"/>
    <property type="match status" value="1"/>
</dbReference>
<feature type="signal peptide" evidence="5">
    <location>
        <begin position="1"/>
        <end position="26"/>
    </location>
</feature>
<evidence type="ECO:0008006" key="8">
    <source>
        <dbReference type="Google" id="ProtNLM"/>
    </source>
</evidence>
<dbReference type="InterPro" id="IPR043129">
    <property type="entry name" value="ATPase_NBD"/>
</dbReference>
<evidence type="ECO:0000256" key="1">
    <source>
        <dbReference type="ARBA" id="ARBA00022741"/>
    </source>
</evidence>
<protein>
    <recommendedName>
        <fullName evidence="8">Chaperone DnaK</fullName>
    </recommendedName>
</protein>
<accession>L2GPT3</accession>
<dbReference type="VEuPathDB" id="MicrosporidiaDB:VICG_00732"/>
<dbReference type="OrthoDB" id="434160at2759"/>
<evidence type="ECO:0000256" key="3">
    <source>
        <dbReference type="RuleBase" id="RU003322"/>
    </source>
</evidence>
<evidence type="ECO:0000313" key="7">
    <source>
        <dbReference type="Proteomes" id="UP000011082"/>
    </source>
</evidence>
<dbReference type="Gene3D" id="2.60.34.10">
    <property type="entry name" value="Substrate Binding Domain Of DNAk, Chain A, domain 1"/>
    <property type="match status" value="1"/>
</dbReference>
<dbReference type="STRING" id="993615.L2GPT3"/>
<dbReference type="GO" id="GO:0005524">
    <property type="term" value="F:ATP binding"/>
    <property type="evidence" value="ECO:0007669"/>
    <property type="project" value="UniProtKB-KW"/>
</dbReference>
<dbReference type="AlphaFoldDB" id="L2GPT3"/>
<dbReference type="EMBL" id="JH370133">
    <property type="protein sequence ID" value="ELA42332.1"/>
    <property type="molecule type" value="Genomic_DNA"/>
</dbReference>
<keyword evidence="2 3" id="KW-0067">ATP-binding</keyword>
<organism evidence="6 7">
    <name type="scientific">Vittaforma corneae (strain ATCC 50505)</name>
    <name type="common">Microsporidian parasite</name>
    <name type="synonym">Nosema corneum</name>
    <dbReference type="NCBI Taxonomy" id="993615"/>
    <lineage>
        <taxon>Eukaryota</taxon>
        <taxon>Fungi</taxon>
        <taxon>Fungi incertae sedis</taxon>
        <taxon>Microsporidia</taxon>
        <taxon>Nosematidae</taxon>
        <taxon>Vittaforma</taxon>
    </lineage>
</organism>
<dbReference type="Proteomes" id="UP000011082">
    <property type="component" value="Unassembled WGS sequence"/>
</dbReference>
<evidence type="ECO:0000313" key="6">
    <source>
        <dbReference type="EMBL" id="ELA42332.1"/>
    </source>
</evidence>
<dbReference type="HOGENOM" id="CLU_005965_7_0_1"/>
<dbReference type="Gene3D" id="3.30.420.40">
    <property type="match status" value="2"/>
</dbReference>
<keyword evidence="7" id="KW-1185">Reference proteome</keyword>
<dbReference type="PROSITE" id="PS00297">
    <property type="entry name" value="HSP70_1"/>
    <property type="match status" value="1"/>
</dbReference>
<dbReference type="Pfam" id="PF00012">
    <property type="entry name" value="HSP70"/>
    <property type="match status" value="1"/>
</dbReference>
<dbReference type="InterPro" id="IPR013126">
    <property type="entry name" value="Hsp_70_fam"/>
</dbReference>
<evidence type="ECO:0000256" key="5">
    <source>
        <dbReference type="SAM" id="SignalP"/>
    </source>
</evidence>
<comment type="similarity">
    <text evidence="3">Belongs to the heat shock protein 70 family.</text>
</comment>
<dbReference type="OMA" id="MNIGICV"/>
<dbReference type="PROSITE" id="PS01036">
    <property type="entry name" value="HSP70_3"/>
    <property type="match status" value="1"/>
</dbReference>
<dbReference type="GeneID" id="19881448"/>
<dbReference type="GO" id="GO:0140662">
    <property type="term" value="F:ATP-dependent protein folding chaperone"/>
    <property type="evidence" value="ECO:0007669"/>
    <property type="project" value="InterPro"/>
</dbReference>
<sequence length="697" mass="77584">MIHAEKGKVVMLKILSCICMLQSALCLTKAYVGIDLGTTFSCVAVYYPDTKSYDYLTFGSPDKKTIPSTIYFTGEVDSQSQTPLYKVGYAANKLNELLPDPHRYLGGFKRIVGIDKIEQKSRLAGFANEVTYPIRHKTEAGKGYYVVPVTIAGKEYEFTPTQLSSMVLGEIKSRLDELNIDITSTCISTPVYFTTVQDEEVKAAGINAGFADPIITKEPIAACVSYVDEHLFTIDVEEKIMVFDFGGGTLDISVVEVIKEKSDDEPGKYESNIVANRFVGDNFLGGENVNTYICKEFIKIAEGQGHKIETREDELRLRLFVEALKIRLCDEQRNSKTEVTVSEKFWFRDQTSITFTLSHSRFNQLLEPIYKRISHLLFDEIEGLFKEKNDSLTSQIKKVILVGGSTRIPYIRDLLRSACKNASIFDEIDADKAVGMGACKICVNSDPNSGDSSIMVLGAVPLPIGIKLADGSFEHLIAQNISIPTEATKTFTTVYDNQTNILIDVAMGVRPMFDDNEKIGKLLLTLKNPKPKGVPQILVKIEYFADYSFKITAEDSDTKLSESAVFKSELGKPSKDKIDQILETAKKFKAQDEETAKRLEQFRNFEAALSQFETQLNLAKSNAQISLSDLDKSYFETILDGSKKWLDENKGNAAITAAVIQAQIENVQNASTELVNKIQASQKAPQPEEAEKGRETL</sequence>
<dbReference type="InParanoid" id="L2GPT3"/>
<name>L2GPT3_VITCO</name>
<evidence type="ECO:0000256" key="2">
    <source>
        <dbReference type="ARBA" id="ARBA00022840"/>
    </source>
</evidence>
<dbReference type="SUPFAM" id="SSF100920">
    <property type="entry name" value="Heat shock protein 70kD (HSP70), peptide-binding domain"/>
    <property type="match status" value="1"/>
</dbReference>
<keyword evidence="1 3" id="KW-0547">Nucleotide-binding</keyword>